<dbReference type="EMBL" id="GGEC01027259">
    <property type="protein sequence ID" value="MBX07743.1"/>
    <property type="molecule type" value="Transcribed_RNA"/>
</dbReference>
<organism evidence="1">
    <name type="scientific">Rhizophora mucronata</name>
    <name type="common">Asiatic mangrove</name>
    <dbReference type="NCBI Taxonomy" id="61149"/>
    <lineage>
        <taxon>Eukaryota</taxon>
        <taxon>Viridiplantae</taxon>
        <taxon>Streptophyta</taxon>
        <taxon>Embryophyta</taxon>
        <taxon>Tracheophyta</taxon>
        <taxon>Spermatophyta</taxon>
        <taxon>Magnoliopsida</taxon>
        <taxon>eudicotyledons</taxon>
        <taxon>Gunneridae</taxon>
        <taxon>Pentapetalae</taxon>
        <taxon>rosids</taxon>
        <taxon>fabids</taxon>
        <taxon>Malpighiales</taxon>
        <taxon>Rhizophoraceae</taxon>
        <taxon>Rhizophora</taxon>
    </lineage>
</organism>
<sequence>MDFCCMNQLSIKCNPCVASSLILTTDTELQISEHTTFVDRKPWHRITISFDPVSWNNPTRFSRCLFGITTFCC</sequence>
<dbReference type="AlphaFoldDB" id="A0A2P2KPT8"/>
<proteinExistence type="predicted"/>
<reference evidence="1" key="1">
    <citation type="submission" date="2018-02" db="EMBL/GenBank/DDBJ databases">
        <title>Rhizophora mucronata_Transcriptome.</title>
        <authorList>
            <person name="Meera S.P."/>
            <person name="Sreeshan A."/>
            <person name="Augustine A."/>
        </authorList>
    </citation>
    <scope>NUCLEOTIDE SEQUENCE</scope>
    <source>
        <tissue evidence="1">Leaf</tissue>
    </source>
</reference>
<name>A0A2P2KPT8_RHIMU</name>
<protein>
    <submittedName>
        <fullName evidence="1">Uncharacterized protein MANES_16G101100</fullName>
    </submittedName>
</protein>
<evidence type="ECO:0000313" key="1">
    <source>
        <dbReference type="EMBL" id="MBX07743.1"/>
    </source>
</evidence>
<accession>A0A2P2KPT8</accession>